<dbReference type="InterPro" id="IPR020575">
    <property type="entry name" value="Hsp90_N"/>
</dbReference>
<dbReference type="HAMAP" id="MF_00505">
    <property type="entry name" value="HSP90"/>
    <property type="match status" value="1"/>
</dbReference>
<feature type="compositionally biased region" description="Basic residues" evidence="15">
    <location>
        <begin position="1264"/>
        <end position="1273"/>
    </location>
</feature>
<accession>A0A699GEU7</accession>
<feature type="compositionally biased region" description="Basic residues" evidence="15">
    <location>
        <begin position="3158"/>
        <end position="3177"/>
    </location>
</feature>
<feature type="region of interest" description="Disordered" evidence="15">
    <location>
        <begin position="1086"/>
        <end position="1112"/>
    </location>
</feature>
<feature type="region of interest" description="Disordered" evidence="15">
    <location>
        <begin position="2652"/>
        <end position="2749"/>
    </location>
</feature>
<feature type="compositionally biased region" description="Basic and acidic residues" evidence="15">
    <location>
        <begin position="1887"/>
        <end position="1896"/>
    </location>
</feature>
<dbReference type="GO" id="GO:0005829">
    <property type="term" value="C:cytosol"/>
    <property type="evidence" value="ECO:0007669"/>
    <property type="project" value="UniProtKB-SubCell"/>
</dbReference>
<feature type="compositionally biased region" description="Low complexity" evidence="15">
    <location>
        <begin position="2284"/>
        <end position="2300"/>
    </location>
</feature>
<dbReference type="NCBIfam" id="NF003555">
    <property type="entry name" value="PRK05218.1"/>
    <property type="match status" value="1"/>
</dbReference>
<feature type="compositionally biased region" description="Basic and acidic residues" evidence="15">
    <location>
        <begin position="2813"/>
        <end position="2835"/>
    </location>
</feature>
<feature type="compositionally biased region" description="Basic and acidic residues" evidence="15">
    <location>
        <begin position="1307"/>
        <end position="1319"/>
    </location>
</feature>
<feature type="compositionally biased region" description="Basic residues" evidence="15">
    <location>
        <begin position="2394"/>
        <end position="2407"/>
    </location>
</feature>
<keyword evidence="10" id="KW-1015">Disulfide bond</keyword>
<feature type="compositionally biased region" description="Basic residues" evidence="15">
    <location>
        <begin position="2881"/>
        <end position="2890"/>
    </location>
</feature>
<keyword evidence="6" id="KW-0932">Cytokinin signaling pathway</keyword>
<evidence type="ECO:0000256" key="6">
    <source>
        <dbReference type="ARBA" id="ARBA00022864"/>
    </source>
</evidence>
<dbReference type="SUPFAM" id="SSF55874">
    <property type="entry name" value="ATPase domain of HSP90 chaperone/DNA topoisomerase II/histidine kinase"/>
    <property type="match status" value="1"/>
</dbReference>
<dbReference type="Pfam" id="PF01627">
    <property type="entry name" value="Hpt"/>
    <property type="match status" value="1"/>
</dbReference>
<feature type="compositionally biased region" description="Basic residues" evidence="15">
    <location>
        <begin position="2579"/>
        <end position="2590"/>
    </location>
</feature>
<dbReference type="Pfam" id="PF05247">
    <property type="entry name" value="FlhD"/>
    <property type="match status" value="1"/>
</dbReference>
<feature type="compositionally biased region" description="Basic residues" evidence="15">
    <location>
        <begin position="2956"/>
        <end position="2969"/>
    </location>
</feature>
<protein>
    <submittedName>
        <fullName evidence="17">Heat shock protein 83</fullName>
    </submittedName>
</protein>
<feature type="compositionally biased region" description="Basic and acidic residues" evidence="15">
    <location>
        <begin position="2243"/>
        <end position="2254"/>
    </location>
</feature>
<feature type="compositionally biased region" description="Basic residues" evidence="15">
    <location>
        <begin position="2331"/>
        <end position="2343"/>
    </location>
</feature>
<dbReference type="SUPFAM" id="SSF47226">
    <property type="entry name" value="Histidine-containing phosphotransfer domain, HPT domain"/>
    <property type="match status" value="1"/>
</dbReference>
<evidence type="ECO:0000256" key="4">
    <source>
        <dbReference type="ARBA" id="ARBA00022741"/>
    </source>
</evidence>
<dbReference type="Gene3D" id="3.30.565.10">
    <property type="entry name" value="Histidine kinase-like ATPase, C-terminal domain"/>
    <property type="match status" value="1"/>
</dbReference>
<dbReference type="InterPro" id="IPR036890">
    <property type="entry name" value="HATPase_C_sf"/>
</dbReference>
<dbReference type="EMBL" id="BKCJ010000005">
    <property type="protein sequence ID" value="GEU28393.1"/>
    <property type="molecule type" value="Genomic_DNA"/>
</dbReference>
<dbReference type="InterPro" id="IPR001404">
    <property type="entry name" value="Hsp90_fam"/>
</dbReference>
<feature type="compositionally biased region" description="Basic and acidic residues" evidence="15">
    <location>
        <begin position="2223"/>
        <end position="2236"/>
    </location>
</feature>
<keyword evidence="14" id="KW-0597">Phosphoprotein</keyword>
<evidence type="ECO:0000259" key="16">
    <source>
        <dbReference type="PROSITE" id="PS50894"/>
    </source>
</evidence>
<dbReference type="Pfam" id="PF09078">
    <property type="entry name" value="CheY-binding"/>
    <property type="match status" value="1"/>
</dbReference>
<feature type="compositionally biased region" description="Gly residues" evidence="15">
    <location>
        <begin position="2557"/>
        <end position="2568"/>
    </location>
</feature>
<dbReference type="InterPro" id="IPR036641">
    <property type="entry name" value="HPT_dom_sf"/>
</dbReference>
<dbReference type="Gene3D" id="3.30.230.80">
    <property type="match status" value="1"/>
</dbReference>
<dbReference type="PROSITE" id="PS50894">
    <property type="entry name" value="HPT"/>
    <property type="match status" value="1"/>
</dbReference>
<dbReference type="HAMAP" id="MF_00725">
    <property type="entry name" value="FlhD"/>
    <property type="match status" value="1"/>
</dbReference>
<reference evidence="17" key="1">
    <citation type="journal article" date="2019" name="Sci. Rep.">
        <title>Draft genome of Tanacetum cinerariifolium, the natural source of mosquito coil.</title>
        <authorList>
            <person name="Yamashiro T."/>
            <person name="Shiraishi A."/>
            <person name="Satake H."/>
            <person name="Nakayama K."/>
        </authorList>
    </citation>
    <scope>NUCLEOTIDE SEQUENCE</scope>
</reference>
<evidence type="ECO:0000256" key="3">
    <source>
        <dbReference type="ARBA" id="ARBA00022490"/>
    </source>
</evidence>
<feature type="compositionally biased region" description="Basic and acidic residues" evidence="15">
    <location>
        <begin position="1096"/>
        <end position="1109"/>
    </location>
</feature>
<dbReference type="PANTHER" id="PTHR11528">
    <property type="entry name" value="HEAT SHOCK PROTEIN 90 FAMILY MEMBER"/>
    <property type="match status" value="1"/>
</dbReference>
<dbReference type="GO" id="GO:0051082">
    <property type="term" value="F:unfolded protein binding"/>
    <property type="evidence" value="ECO:0007669"/>
    <property type="project" value="InterPro"/>
</dbReference>
<feature type="compositionally biased region" description="Basic residues" evidence="15">
    <location>
        <begin position="2661"/>
        <end position="2671"/>
    </location>
</feature>
<dbReference type="GO" id="GO:0009736">
    <property type="term" value="P:cytokinin-activated signaling pathway"/>
    <property type="evidence" value="ECO:0007669"/>
    <property type="project" value="UniProtKB-KW"/>
</dbReference>
<feature type="region of interest" description="Disordered" evidence="15">
    <location>
        <begin position="2197"/>
        <end position="2432"/>
    </location>
</feature>
<dbReference type="CDD" id="cd00088">
    <property type="entry name" value="HPT"/>
    <property type="match status" value="1"/>
</dbReference>
<dbReference type="FunFam" id="3.30.230.80:FF:000002">
    <property type="entry name" value="Molecular chaperone HtpG"/>
    <property type="match status" value="1"/>
</dbReference>
<dbReference type="Gene3D" id="1.20.120.790">
    <property type="entry name" value="Heat shock protein 90, C-terminal domain"/>
    <property type="match status" value="1"/>
</dbReference>
<comment type="caution">
    <text evidence="17">The sequence shown here is derived from an EMBL/GenBank/DDBJ whole genome shotgun (WGS) entry which is preliminary data.</text>
</comment>
<feature type="compositionally biased region" description="Basic and acidic residues" evidence="15">
    <location>
        <begin position="2263"/>
        <end position="2283"/>
    </location>
</feature>
<feature type="compositionally biased region" description="Basic and acidic residues" evidence="15">
    <location>
        <begin position="3015"/>
        <end position="3027"/>
    </location>
</feature>
<feature type="compositionally biased region" description="Low complexity" evidence="15">
    <location>
        <begin position="1902"/>
        <end position="1915"/>
    </location>
</feature>
<feature type="compositionally biased region" description="Basic and acidic residues" evidence="15">
    <location>
        <begin position="2694"/>
        <end position="2710"/>
    </location>
</feature>
<dbReference type="PROSITE" id="PS00298">
    <property type="entry name" value="HSP90"/>
    <property type="match status" value="1"/>
</dbReference>
<proteinExistence type="inferred from homology"/>
<dbReference type="PRINTS" id="PR00775">
    <property type="entry name" value="HEATSHOCK90"/>
</dbReference>
<feature type="modified residue" description="Phosphohistidine" evidence="14">
    <location>
        <position position="1982"/>
    </location>
</feature>
<dbReference type="Gene3D" id="3.40.50.11260">
    <property type="match status" value="1"/>
</dbReference>
<keyword evidence="3" id="KW-0963">Cytoplasm</keyword>
<dbReference type="InterPro" id="IPR019805">
    <property type="entry name" value="Heat_shock_protein_90_CS"/>
</dbReference>
<feature type="compositionally biased region" description="Polar residues" evidence="15">
    <location>
        <begin position="1470"/>
        <end position="1479"/>
    </location>
</feature>
<feature type="compositionally biased region" description="Basic and acidic residues" evidence="15">
    <location>
        <begin position="1776"/>
        <end position="1785"/>
    </location>
</feature>
<keyword evidence="13" id="KW-0143">Chaperone</keyword>
<evidence type="ECO:0000256" key="9">
    <source>
        <dbReference type="ARBA" id="ARBA00023125"/>
    </source>
</evidence>
<evidence type="ECO:0000256" key="10">
    <source>
        <dbReference type="ARBA" id="ARBA00023157"/>
    </source>
</evidence>
<dbReference type="GO" id="GO:0000160">
    <property type="term" value="P:phosphorelay signal transduction system"/>
    <property type="evidence" value="ECO:0007669"/>
    <property type="project" value="InterPro"/>
</dbReference>
<dbReference type="GO" id="GO:0016887">
    <property type="term" value="F:ATP hydrolysis activity"/>
    <property type="evidence" value="ECO:0007669"/>
    <property type="project" value="InterPro"/>
</dbReference>
<dbReference type="SUPFAM" id="SSF63592">
    <property type="entry name" value="Flagellar transcriptional activator FlhD"/>
    <property type="match status" value="1"/>
</dbReference>
<feature type="region of interest" description="Disordered" evidence="15">
    <location>
        <begin position="2939"/>
        <end position="3210"/>
    </location>
</feature>
<feature type="region of interest" description="Disordered" evidence="15">
    <location>
        <begin position="2534"/>
        <end position="2601"/>
    </location>
</feature>
<dbReference type="Gene3D" id="1.20.120.160">
    <property type="entry name" value="HPT domain"/>
    <property type="match status" value="1"/>
</dbReference>
<evidence type="ECO:0000313" key="17">
    <source>
        <dbReference type="EMBL" id="GEU28393.1"/>
    </source>
</evidence>
<comment type="similarity">
    <text evidence="2">Belongs to the heat shock protein 90 family.</text>
</comment>
<evidence type="ECO:0000256" key="13">
    <source>
        <dbReference type="ARBA" id="ARBA00023186"/>
    </source>
</evidence>
<feature type="region of interest" description="Disordered" evidence="15">
    <location>
        <begin position="1252"/>
        <end position="1551"/>
    </location>
</feature>
<name>A0A699GEU7_TANCI</name>
<keyword evidence="4" id="KW-0547">Nucleotide-binding</keyword>
<dbReference type="NCBIfam" id="NF002783">
    <property type="entry name" value="PRK02909.1-1"/>
    <property type="match status" value="1"/>
</dbReference>
<evidence type="ECO:0000256" key="1">
    <source>
        <dbReference type="ARBA" id="ARBA00004514"/>
    </source>
</evidence>
<feature type="compositionally biased region" description="Basic residues" evidence="15">
    <location>
        <begin position="2939"/>
        <end position="2948"/>
    </location>
</feature>
<feature type="compositionally biased region" description="Low complexity" evidence="15">
    <location>
        <begin position="1615"/>
        <end position="1626"/>
    </location>
</feature>
<dbReference type="GO" id="GO:0003677">
    <property type="term" value="F:DNA binding"/>
    <property type="evidence" value="ECO:0007669"/>
    <property type="project" value="UniProtKB-KW"/>
</dbReference>
<feature type="region of interest" description="Disordered" evidence="15">
    <location>
        <begin position="2807"/>
        <end position="2921"/>
    </location>
</feature>
<dbReference type="InterPro" id="IPR023559">
    <property type="entry name" value="Flagellar_FlhD"/>
</dbReference>
<dbReference type="GO" id="GO:0005524">
    <property type="term" value="F:ATP binding"/>
    <property type="evidence" value="ECO:0007669"/>
    <property type="project" value="UniProtKB-KW"/>
</dbReference>
<feature type="compositionally biased region" description="Basic residues" evidence="15">
    <location>
        <begin position="2711"/>
        <end position="2726"/>
    </location>
</feature>
<dbReference type="InterPro" id="IPR008207">
    <property type="entry name" value="Sig_transdc_His_kin_Hpt_dom"/>
</dbReference>
<dbReference type="SMART" id="SM00073">
    <property type="entry name" value="HPT"/>
    <property type="match status" value="1"/>
</dbReference>
<feature type="compositionally biased region" description="Basic residues" evidence="15">
    <location>
        <begin position="1739"/>
        <end position="1749"/>
    </location>
</feature>
<feature type="compositionally biased region" description="Basic and acidic residues" evidence="15">
    <location>
        <begin position="1919"/>
        <end position="1930"/>
    </location>
</feature>
<keyword evidence="5" id="KW-0067">ATP-binding</keyword>
<organism evidence="17">
    <name type="scientific">Tanacetum cinerariifolium</name>
    <name type="common">Dalmatian daisy</name>
    <name type="synonym">Chrysanthemum cinerariifolium</name>
    <dbReference type="NCBI Taxonomy" id="118510"/>
    <lineage>
        <taxon>Eukaryota</taxon>
        <taxon>Viridiplantae</taxon>
        <taxon>Streptophyta</taxon>
        <taxon>Embryophyta</taxon>
        <taxon>Tracheophyta</taxon>
        <taxon>Spermatophyta</taxon>
        <taxon>Magnoliopsida</taxon>
        <taxon>eudicotyledons</taxon>
        <taxon>Gunneridae</taxon>
        <taxon>Pentapetalae</taxon>
        <taxon>asterids</taxon>
        <taxon>campanulids</taxon>
        <taxon>Asterales</taxon>
        <taxon>Asteraceae</taxon>
        <taxon>Asteroideae</taxon>
        <taxon>Anthemideae</taxon>
        <taxon>Anthemidinae</taxon>
        <taxon>Tanacetum</taxon>
    </lineage>
</organism>
<dbReference type="Gene3D" id="1.10.4000.10">
    <property type="entry name" value="Flagellar transcriptional activator FlhD"/>
    <property type="match status" value="1"/>
</dbReference>
<feature type="region of interest" description="Disordered" evidence="15">
    <location>
        <begin position="2500"/>
        <end position="2520"/>
    </location>
</feature>
<dbReference type="Pfam" id="PF00183">
    <property type="entry name" value="HSP90"/>
    <property type="match status" value="1"/>
</dbReference>
<keyword evidence="8 17" id="KW-0346">Stress response</keyword>
<feature type="domain" description="HPt" evidence="16">
    <location>
        <begin position="1935"/>
        <end position="2039"/>
    </location>
</feature>
<evidence type="ECO:0000256" key="11">
    <source>
        <dbReference type="ARBA" id="ARBA00023159"/>
    </source>
</evidence>
<gene>
    <name evidence="17" type="ORF">Tci_000371</name>
</gene>
<comment type="subcellular location">
    <subcellularLocation>
        <location evidence="1">Cytoplasm</location>
        <location evidence="1">Cytosol</location>
    </subcellularLocation>
</comment>
<keyword evidence="9" id="KW-0238">DNA-binding</keyword>
<feature type="compositionally biased region" description="Basic and acidic residues" evidence="15">
    <location>
        <begin position="1800"/>
        <end position="1824"/>
    </location>
</feature>
<feature type="compositionally biased region" description="Basic and acidic residues" evidence="15">
    <location>
        <begin position="2850"/>
        <end position="2860"/>
    </location>
</feature>
<dbReference type="GO" id="GO:0045893">
    <property type="term" value="P:positive regulation of DNA-templated transcription"/>
    <property type="evidence" value="ECO:0007669"/>
    <property type="project" value="InterPro"/>
</dbReference>
<dbReference type="InterPro" id="IPR020568">
    <property type="entry name" value="Ribosomal_Su5_D2-typ_SF"/>
</dbReference>
<dbReference type="InterPro" id="IPR037196">
    <property type="entry name" value="HSP90_C"/>
</dbReference>
<keyword evidence="12" id="KW-0804">Transcription</keyword>
<evidence type="ECO:0000256" key="14">
    <source>
        <dbReference type="PROSITE-ProRule" id="PRU00110"/>
    </source>
</evidence>
<evidence type="ECO:0000256" key="2">
    <source>
        <dbReference type="ARBA" id="ARBA00008239"/>
    </source>
</evidence>
<feature type="compositionally biased region" description="Low complexity" evidence="15">
    <location>
        <begin position="2500"/>
        <end position="2516"/>
    </location>
</feature>
<dbReference type="InterPro" id="IPR035891">
    <property type="entry name" value="CheY-binding_CheA"/>
</dbReference>
<evidence type="ECO:0000256" key="12">
    <source>
        <dbReference type="ARBA" id="ARBA00023163"/>
    </source>
</evidence>
<dbReference type="SUPFAM" id="SSF55052">
    <property type="entry name" value="CheY-binding domain of CheA"/>
    <property type="match status" value="1"/>
</dbReference>
<feature type="compositionally biased region" description="Basic residues" evidence="15">
    <location>
        <begin position="3067"/>
        <end position="3077"/>
    </location>
</feature>
<evidence type="ECO:0000256" key="5">
    <source>
        <dbReference type="ARBA" id="ARBA00022840"/>
    </source>
</evidence>
<dbReference type="SUPFAM" id="SSF54211">
    <property type="entry name" value="Ribosomal protein S5 domain 2-like"/>
    <property type="match status" value="1"/>
</dbReference>
<keyword evidence="11" id="KW-0010">Activator</keyword>
<dbReference type="SUPFAM" id="SSF110942">
    <property type="entry name" value="HSP90 C-terminal domain"/>
    <property type="match status" value="1"/>
</dbReference>
<feature type="compositionally biased region" description="Basic residues" evidence="15">
    <location>
        <begin position="2368"/>
        <end position="2381"/>
    </location>
</feature>
<evidence type="ECO:0000256" key="15">
    <source>
        <dbReference type="SAM" id="MobiDB-lite"/>
    </source>
</evidence>
<dbReference type="InterPro" id="IPR036194">
    <property type="entry name" value="FlhD_sf"/>
</dbReference>
<feature type="compositionally biased region" description="Basic and acidic residues" evidence="15">
    <location>
        <begin position="1485"/>
        <end position="1502"/>
    </location>
</feature>
<dbReference type="InterPro" id="IPR015162">
    <property type="entry name" value="CheY-binding"/>
</dbReference>
<feature type="compositionally biased region" description="Basic and acidic residues" evidence="15">
    <location>
        <begin position="3182"/>
        <end position="3195"/>
    </location>
</feature>
<feature type="compositionally biased region" description="Basic and acidic residues" evidence="15">
    <location>
        <begin position="3078"/>
        <end position="3089"/>
    </location>
</feature>
<dbReference type="Gene3D" id="3.30.70.400">
    <property type="entry name" value="CheY-binding domain of CheA"/>
    <property type="match status" value="1"/>
</dbReference>
<keyword evidence="7" id="KW-0805">Transcription regulation</keyword>
<dbReference type="GO" id="GO:0140662">
    <property type="term" value="F:ATP-dependent protein folding chaperone"/>
    <property type="evidence" value="ECO:0007669"/>
    <property type="project" value="InterPro"/>
</dbReference>
<dbReference type="FunFam" id="3.30.565.10:FF:000009">
    <property type="entry name" value="Molecular chaperone HtpG"/>
    <property type="match status" value="1"/>
</dbReference>
<feature type="compositionally biased region" description="Basic and acidic residues" evidence="15">
    <location>
        <begin position="3056"/>
        <end position="3066"/>
    </location>
</feature>
<feature type="compositionally biased region" description="Basic and acidic residues" evidence="15">
    <location>
        <begin position="1519"/>
        <end position="1530"/>
    </location>
</feature>
<dbReference type="CDD" id="cd16927">
    <property type="entry name" value="HATPase_Hsp90-like"/>
    <property type="match status" value="1"/>
</dbReference>
<feature type="compositionally biased region" description="Gly residues" evidence="15">
    <location>
        <begin position="1604"/>
        <end position="1614"/>
    </location>
</feature>
<feature type="compositionally biased region" description="Basic residues" evidence="15">
    <location>
        <begin position="2417"/>
        <end position="2432"/>
    </location>
</feature>
<evidence type="ECO:0000256" key="7">
    <source>
        <dbReference type="ARBA" id="ARBA00023015"/>
    </source>
</evidence>
<dbReference type="Pfam" id="PF13589">
    <property type="entry name" value="HATPase_c_3"/>
    <property type="match status" value="1"/>
</dbReference>
<evidence type="ECO:0000256" key="8">
    <source>
        <dbReference type="ARBA" id="ARBA00023016"/>
    </source>
</evidence>
<feature type="region of interest" description="Disordered" evidence="15">
    <location>
        <begin position="1579"/>
        <end position="1934"/>
    </location>
</feature>
<sequence length="3210" mass="352359">MADNDKQTLGFQAEVKQLLQLMIHSLYSNKEIFLRELISNASDASDKLRFEAINNDALYGNDHELKIKVGFDKAARTITISDNGIGMSRDEAISHLGTIAKSGTKEFFGKLSGDQQKDAALIGQFGVGFYSGFIVADKITVETRRAGLDASEGVRWESGGEGDYSIEQIEKAGRGTDIILHLREGEDEFLSSWKIKSIIRKYSDHISLPIVMQKEEYDEEQKETVLKDETETVNQASALWARSKSDITPEQYEEFYKHVSHDFQAPLTYTHNRVEGRSEYTQLLYIPAKAPFDLWDRNKRGGLKLYVKRVFIMDDAEQLMPTYLRMVKGVIDSADLPLNVSREILQESRDVRVIREGSTKRVIGMLEELASSDEQEKKDKYTTFWTEFGQVLKEGIGEDMANKDRLAKLLRFASTANDNDAQTVSLEQYLARAKEGQDKIYYVTADNYIAAKNSPHLEIFRKKGVEVLLLTDRVDEWMLSFLTEFDGKELVSVAKGGLDLGALEDEAEKKEHEETETSYQDLVGKMKEALADKAKDVRVTFRLTDSPACLVADENELSGNLLRMLKAAGQSAPESKPILEINPDHPLVQRLKSEDVASSFADWANILFDQALLAEGGALADPASFVKRLNELLLSSGQRVAERGGEVTGSGEPRAKVQQPLRAVGPGAVAGIAVDVAGVADLPQFAAPGVGKGPGPFHRHVRIVAAGDHDGRERERRQLHRLEAGGAIGVRRRIGIAGRHQESASHPVRRAGCGPARDQRAAQAMRDQDRWRRAAGDGSIEFGHPFGAVGRSPVAMRDPYPVRVLLLPLRLPVSGPGIPQARQHQYFVSHTCSLSRDRKSMIADNEIPALREMEMTANDMMAEIRDANLSYLMLAQQMIRADKVTAIFRLGIAADIADLIEGMSNAQILKLAGGNMMLARFRFDDSAILSMLTNYNKDRNLAQAARRVATERHAAVFHRLVPDLAAEHPFFAVHQHPPVPGDPRGRVRHPGRDEGVPAVSGTNAAGPGASSWSTPWTCTAAMCAACATCLPAPARPVPRKRLATPNLTPWPRDRASTATFLSVPPVPHARRAGLADPVRRLAAQPGPGLTARFPAYRHELPGRGHDPRPGRSRHYLAREAGRVVVRDRIAVPAGRAGRAGAAAALVDLFAGLSRPARLVLVHVPHPGAVLPVQPGRVGRRAPAIAAAGRRPAAARDRHWQRARGFYPVSGAHPSRHRLRRHRAGAVSMADQLVAGALRPVHGAHVADVRRALQGPQGRTDVDRRRYRQPRTKPRVQQVPERAGRPPCRRVHHRLPAPDGVGEYGCVPDRKSDGQRDRHPPPRGRRARPCDCPPGRRHAGVRYRGGSDGRGPHHGKRRAAAGRTGHPDRARAGRYLPRHFAGVRFRGATGQPARAKTRGRSQDVPVRQGHPAGQPERLCAGAGRGVRPQGGDAGRLGQRRQQLGDPGRRHRPDPQDRPGQSQRRADRAENLQPQCGQKSAGSRGKGPPEKPQAKDRTEDRRQPGADQVQEPAAARYYQRRLADPDRRRAEPADVQFGARRPAAVLQGHPARDRFCLERRAQSHRPDRPYRLHAVHERDRLQQLGIVGRPRQRVAPRADRGRHGGRQGVARGGPGVGRQPRQGRSLQPDQPPHQHPGDEQAHRGKRDPRRRPPDRGGRGRGHGGRGCSAGAGGPKKNPGVARQTPVVRRVRPRGQASDRGRDGLDPDPPVAGGGDREAVLQLHGHPPGGGGRAGHHQQPAGRRRHHARAAHPARSVAGPGGRLRERGRDQPAVPGHDQPADRPHPETGDGPARIPRHAGRAQRRDGARQRQRTDRRIARQGEHGAGDPEPGVAQRAAQGRTSAAPGERRHRTFPAPDGGLQPEGGRLRRGRSGGRPGWPGKSQVATGRHGADGPEHAAHGWPGADQAAAPAAQLCQDPDPDADHRVVGRDEEQGPCGRRQRLAGQAVFFDEAEELLAEMERLLLAVDIDAPDAEDLNAIFRTAHSVKGGASTFGVTDMTEVTHILETLLDRIRKGEMALTSEHVDAFLAAKDILKMQLDGHRHGSEVDQDAVGNIRMVLHSLTENVPVAALAHVVAPSFGALDAQVVDHSGGRRYRLELPVMDHREVTALGAELGLMGHVSITPLDRDRNAMVVTTHESLDDIIAICSFVLNPEDMTVTELPALSEAQQQLEDAARSKVENDLGYGFFDAVPLHPVAGSAGAPAAAGTDPRRGRHRERPGPGAGRGKEGGQEGREGKIRARRRRVVVDPRVDRKSGSADQPGGRAGDHPGHDRAARRYARPDEARAPAQQRQPAHAQHARPAGSGDVDPHDADGLRVLALPAHGARPGGQARQKSRFHHQRRGHRAGQGPDRTHRRSAHAPGAQLDRPWHRNAGRAARRRQERRRPPVLIGVAPGRQHHHRSIGRRRRLEPRTDTGQGRAKRPGRERHHGRRRSLAADLRTGLFHGRNGDRRVGPGRFRHHDFHLAAADAGDPGRHVDTGRRRGVHPAAGLCDRIAATCAGRRQGNQRQGPRDQGPGRIPAAGAAVPDVRHHAALYRSHPGHRGDHRNGRPQGRAVRGRPGGAAAGGGQEPGIELPQGGGHFRRHHPGRRRRLPDSRRCRPDTLVAPAGRRTDFFVERNYYVRRIDDWRQRDRRPRIPGVQAGHRRVRHRHFEGAGNPWLRGGHPHRQRARLHQGRDQPARHHHSGGGHAHQIQPRRADLRSVHRGDYPEHQRPHRRHGGGFGVRRHHPDAGTAVRVPARGAPHRGRARRTSITTAWTSPVASSTCSKRGNRDEFARFYDRYAPAYRLWGHPGHSGGHGFADQLPELQQQQAAGKRPDRGQRQESAGQHHEKRDAGNRHRHAQYRPAIGRQPDAEGRAEGEGPARAVRKGAERPESAGPVQRRAGRAGRNRQARCANRYRLQGSAGANPGVQYRGRRQDPLGRRRAVADVPVVRPGRCCRGARRGVRGGHHPLDHGAAGRRRGGGATRRFRRTELGSGRGRPRRNQRTAAGAARHERQPGHHGGRSQLAGGNGVLDGRADLDREAERGQRAPGQPAGGLRLVGGREGRQRGVAGGHHHGVDQGKLEPHRGHHRRHRRHRVPDQHPGPERGRGSRPRGRAGPRLCRGGVRSAQPGPALRWRRPRDQGTDQRLGGKSGRRQPPGGRGRQHHGADRHLDPPGGRHHGRDHRRHPGTKQRHRGSQPGHHPDGRDDPAERRAGGRSGRCRREHAGAG</sequence>
<feature type="region of interest" description="Disordered" evidence="15">
    <location>
        <begin position="976"/>
        <end position="1011"/>
    </location>
</feature>
<feature type="compositionally biased region" description="Gly residues" evidence="15">
    <location>
        <begin position="1662"/>
        <end position="1671"/>
    </location>
</feature>